<evidence type="ECO:0000313" key="2">
    <source>
        <dbReference type="Proteomes" id="UP001239445"/>
    </source>
</evidence>
<reference evidence="1" key="1">
    <citation type="submission" date="2023-06" db="EMBL/GenBank/DDBJ databases">
        <title>Genome-scale phylogeny and comparative genomics of the fungal order Sordariales.</title>
        <authorList>
            <consortium name="Lawrence Berkeley National Laboratory"/>
            <person name="Hensen N."/>
            <person name="Bonometti L."/>
            <person name="Westerberg I."/>
            <person name="Brannstrom I.O."/>
            <person name="Guillou S."/>
            <person name="Cros-Aarteil S."/>
            <person name="Calhoun S."/>
            <person name="Haridas S."/>
            <person name="Kuo A."/>
            <person name="Mondo S."/>
            <person name="Pangilinan J."/>
            <person name="Riley R."/>
            <person name="Labutti K."/>
            <person name="Andreopoulos B."/>
            <person name="Lipzen A."/>
            <person name="Chen C."/>
            <person name="Yanf M."/>
            <person name="Daum C."/>
            <person name="Ng V."/>
            <person name="Clum A."/>
            <person name="Steindorff A."/>
            <person name="Ohm R."/>
            <person name="Martin F."/>
            <person name="Silar P."/>
            <person name="Natvig D."/>
            <person name="Lalanne C."/>
            <person name="Gautier V."/>
            <person name="Ament-Velasquez S.L."/>
            <person name="Kruys A."/>
            <person name="Hutchinson M.I."/>
            <person name="Powell A.J."/>
            <person name="Barry K."/>
            <person name="Miller A.N."/>
            <person name="Grigoriev I.V."/>
            <person name="Debuchy R."/>
            <person name="Gladieux P."/>
            <person name="Thoren M.H."/>
            <person name="Johannesson H."/>
        </authorList>
    </citation>
    <scope>NUCLEOTIDE SEQUENCE</scope>
    <source>
        <strain evidence="1">PSN4</strain>
    </source>
</reference>
<protein>
    <submittedName>
        <fullName evidence="1">Uncharacterized protein</fullName>
    </submittedName>
</protein>
<evidence type="ECO:0000313" key="1">
    <source>
        <dbReference type="EMBL" id="KAK1752764.1"/>
    </source>
</evidence>
<comment type="caution">
    <text evidence="1">The sequence shown here is derived from an EMBL/GenBank/DDBJ whole genome shotgun (WGS) entry which is preliminary data.</text>
</comment>
<proteinExistence type="predicted"/>
<organism evidence="1 2">
    <name type="scientific">Echria macrotheca</name>
    <dbReference type="NCBI Taxonomy" id="438768"/>
    <lineage>
        <taxon>Eukaryota</taxon>
        <taxon>Fungi</taxon>
        <taxon>Dikarya</taxon>
        <taxon>Ascomycota</taxon>
        <taxon>Pezizomycotina</taxon>
        <taxon>Sordariomycetes</taxon>
        <taxon>Sordariomycetidae</taxon>
        <taxon>Sordariales</taxon>
        <taxon>Schizotheciaceae</taxon>
        <taxon>Echria</taxon>
    </lineage>
</organism>
<dbReference type="Proteomes" id="UP001239445">
    <property type="component" value="Unassembled WGS sequence"/>
</dbReference>
<gene>
    <name evidence="1" type="ORF">QBC47DRAFT_62632</name>
</gene>
<keyword evidence="2" id="KW-1185">Reference proteome</keyword>
<sequence>MPDLDDHITLRLKYGIHTIFLFVEPQWTFSKLTHELVDILRDRYPDGLRSKALGTAIPIPEPGNEVRIAYALPKTPNDLEGGWTNLKAAQDDTLTSKGLRDNTAVAFALVDAEEDPNDVEFIVDIPVYDVDDGNDAE</sequence>
<name>A0AAJ0B8L4_9PEZI</name>
<dbReference type="AlphaFoldDB" id="A0AAJ0B8L4"/>
<dbReference type="EMBL" id="MU839839">
    <property type="protein sequence ID" value="KAK1752764.1"/>
    <property type="molecule type" value="Genomic_DNA"/>
</dbReference>
<accession>A0AAJ0B8L4</accession>